<keyword evidence="2" id="KW-1185">Reference proteome</keyword>
<gene>
    <name evidence="1" type="ORF">TL08_21540</name>
</gene>
<dbReference type="InterPro" id="IPR010281">
    <property type="entry name" value="DUF885"/>
</dbReference>
<organism evidence="1 2">
    <name type="scientific">Actinoalloteichus hymeniacidonis</name>
    <dbReference type="NCBI Taxonomy" id="340345"/>
    <lineage>
        <taxon>Bacteria</taxon>
        <taxon>Bacillati</taxon>
        <taxon>Actinomycetota</taxon>
        <taxon>Actinomycetes</taxon>
        <taxon>Pseudonocardiales</taxon>
        <taxon>Pseudonocardiaceae</taxon>
        <taxon>Actinoalloteichus</taxon>
    </lineage>
</organism>
<proteinExistence type="predicted"/>
<accession>A0AAC9HTH7</accession>
<dbReference type="PANTHER" id="PTHR33361:SF2">
    <property type="entry name" value="DUF885 DOMAIN-CONTAINING PROTEIN"/>
    <property type="match status" value="1"/>
</dbReference>
<dbReference type="Proteomes" id="UP000095210">
    <property type="component" value="Chromosome"/>
</dbReference>
<dbReference type="PANTHER" id="PTHR33361">
    <property type="entry name" value="GLR0591 PROTEIN"/>
    <property type="match status" value="1"/>
</dbReference>
<evidence type="ECO:0000313" key="1">
    <source>
        <dbReference type="EMBL" id="AOS65095.1"/>
    </source>
</evidence>
<name>A0AAC9HTH7_9PSEU</name>
<dbReference type="RefSeq" id="WP_069851556.1">
    <property type="nucleotide sequence ID" value="NZ_CP014859.1"/>
</dbReference>
<sequence>MSSSSSQPDHGVHAISDRYVDDSVALAPNEATFMGIDGYDDKLTDFSPEGFRDRGRLVSDALRAMADVEPADDAERVAKAVFQERVGLSDELHQAGLDSSALNIIASPVQEIRELFDLMPTDTTEHWENIAARLKGVPTALAGLRVSLGESADAGRCSALRQIRRVAEQCDTWSGQGDVTSFFVSLTDGAQQRTDVGAALRTELAAGAKAASEAYADFGRFLRDDLAPKAPRKDAVGRETYQLFSRYFLGARLDLTEAYEWGWEEFFRIEKEMHELAGRLLRPGASLAETAQALDRDPRYRVDGQDAFQRWMQDLSDTALRELRGTHFEIADELMRLECRIAPPGGGNGAYYTGPSEDMTRPGRMWWSVNTDKSDFSTWREVTTVYHEGAPGHHLQIATAVNQQDRLNKFQRLMCFVSGHGEGWALYSERLMRELGYLSDDGDLMGMLSAQLLRAARVIVDIGMHLELEIPAGTGFHEGERWTPELGLEFMLDRTIEDRDLIPDEVDRYLGWPGQAPSYKLGERLWLAARDDARRRGGADFDLKTFHRQALDLGCLGLDDLRAQLALL</sequence>
<dbReference type="Pfam" id="PF05960">
    <property type="entry name" value="DUF885"/>
    <property type="match status" value="1"/>
</dbReference>
<dbReference type="EMBL" id="CP014859">
    <property type="protein sequence ID" value="AOS65095.1"/>
    <property type="molecule type" value="Genomic_DNA"/>
</dbReference>
<protein>
    <recommendedName>
        <fullName evidence="3">DUF885 domain-containing protein</fullName>
    </recommendedName>
</protein>
<reference evidence="2" key="1">
    <citation type="submission" date="2016-03" db="EMBL/GenBank/DDBJ databases">
        <title>Complete genome sequence of the type strain Actinoalloteichus hymeniacidonis DSM 45092.</title>
        <authorList>
            <person name="Schaffert L."/>
            <person name="Albersmeier A."/>
            <person name="Winkler A."/>
            <person name="Kalinowski J."/>
            <person name="Zotchev S."/>
            <person name="Ruckert C."/>
        </authorList>
    </citation>
    <scope>NUCLEOTIDE SEQUENCE [LARGE SCALE GENOMIC DNA]</scope>
    <source>
        <strain evidence="2">HPA177(T) (DSM 45092(T))</strain>
    </source>
</reference>
<evidence type="ECO:0008006" key="3">
    <source>
        <dbReference type="Google" id="ProtNLM"/>
    </source>
</evidence>
<evidence type="ECO:0000313" key="2">
    <source>
        <dbReference type="Proteomes" id="UP000095210"/>
    </source>
</evidence>
<dbReference type="KEGG" id="ahm:TL08_21540"/>
<dbReference type="AlphaFoldDB" id="A0AAC9HTH7"/>